<protein>
    <submittedName>
        <fullName evidence="1">Uncharacterized protein</fullName>
    </submittedName>
</protein>
<evidence type="ECO:0000313" key="2">
    <source>
        <dbReference type="Proteomes" id="UP001215280"/>
    </source>
</evidence>
<dbReference type="AlphaFoldDB" id="A0AAD7J9Z7"/>
<comment type="caution">
    <text evidence="1">The sequence shown here is derived from an EMBL/GenBank/DDBJ whole genome shotgun (WGS) entry which is preliminary data.</text>
</comment>
<dbReference type="EMBL" id="JARJLG010000049">
    <property type="protein sequence ID" value="KAJ7760268.1"/>
    <property type="molecule type" value="Genomic_DNA"/>
</dbReference>
<sequence length="589" mass="64422">MAQITHFRGILFQTAPIIFGPIDQARRDALVDNVFTASNAEESHTVINPDLPTAVAHLTAFNTEFTAASAGQVATKKRVTDWVAGVQAALTEFVADSDGVPAANTLFLASTPEFGLNAYDGGSSAANVIPDTLEAFVVDELHAMLTMHFSAHRVLFMISCCTYDTSLQRDGPPTAPGHQKLGGISRITIIPSSPAIPITQILKAERAVADSWQLNKFANLYVRPVDRQAQLQLQVTFPSDIGPPPALGFSTCTDATTELHPNVNLAGLHDTDHSFLLNDAKGWTGDGPRDSLFCTGFYRITDNPPEPFSTIQLKELIQESYTAWDAVQVVQPVSFFGKLLGKPTKTTTVLTARTLPTYPGPFETLLWTRCWYIMSAVKSIEFLPRGLEGGVLGPVIKNDETNDNQRRCRCGACDSGNTDLTSIFAVDTATLSAEILTDSWPHWEDQLLICKMQSERLESELMQGHPGPSVVAQFLKCADVPHLAPHGVKPQNLSQKHSVGAEEQDRLVLPRRCCLRFWRTGTDAIPVVWDRGRGHLGEGKMCAPSQLEQSCTNPPDAHELFPDQKEGCQSKEQSVLEYAIAVRIQSHPI</sequence>
<evidence type="ECO:0000313" key="1">
    <source>
        <dbReference type="EMBL" id="KAJ7760268.1"/>
    </source>
</evidence>
<keyword evidence="2" id="KW-1185">Reference proteome</keyword>
<dbReference type="Proteomes" id="UP001215280">
    <property type="component" value="Unassembled WGS sequence"/>
</dbReference>
<gene>
    <name evidence="1" type="ORF">DFH07DRAFT_771898</name>
</gene>
<accession>A0AAD7J9Z7</accession>
<proteinExistence type="predicted"/>
<reference evidence="1" key="1">
    <citation type="submission" date="2023-03" db="EMBL/GenBank/DDBJ databases">
        <title>Massive genome expansion in bonnet fungi (Mycena s.s.) driven by repeated elements and novel gene families across ecological guilds.</title>
        <authorList>
            <consortium name="Lawrence Berkeley National Laboratory"/>
            <person name="Harder C.B."/>
            <person name="Miyauchi S."/>
            <person name="Viragh M."/>
            <person name="Kuo A."/>
            <person name="Thoen E."/>
            <person name="Andreopoulos B."/>
            <person name="Lu D."/>
            <person name="Skrede I."/>
            <person name="Drula E."/>
            <person name="Henrissat B."/>
            <person name="Morin E."/>
            <person name="Kohler A."/>
            <person name="Barry K."/>
            <person name="LaButti K."/>
            <person name="Morin E."/>
            <person name="Salamov A."/>
            <person name="Lipzen A."/>
            <person name="Mereny Z."/>
            <person name="Hegedus B."/>
            <person name="Baldrian P."/>
            <person name="Stursova M."/>
            <person name="Weitz H."/>
            <person name="Taylor A."/>
            <person name="Grigoriev I.V."/>
            <person name="Nagy L.G."/>
            <person name="Martin F."/>
            <person name="Kauserud H."/>
        </authorList>
    </citation>
    <scope>NUCLEOTIDE SEQUENCE</scope>
    <source>
        <strain evidence="1">CBHHK188m</strain>
    </source>
</reference>
<name>A0AAD7J9Z7_9AGAR</name>
<organism evidence="1 2">
    <name type="scientific">Mycena maculata</name>
    <dbReference type="NCBI Taxonomy" id="230809"/>
    <lineage>
        <taxon>Eukaryota</taxon>
        <taxon>Fungi</taxon>
        <taxon>Dikarya</taxon>
        <taxon>Basidiomycota</taxon>
        <taxon>Agaricomycotina</taxon>
        <taxon>Agaricomycetes</taxon>
        <taxon>Agaricomycetidae</taxon>
        <taxon>Agaricales</taxon>
        <taxon>Marasmiineae</taxon>
        <taxon>Mycenaceae</taxon>
        <taxon>Mycena</taxon>
    </lineage>
</organism>